<comment type="similarity">
    <text evidence="1">Belongs to the LysR transcriptional regulatory family.</text>
</comment>
<evidence type="ECO:0000313" key="7">
    <source>
        <dbReference type="Proteomes" id="UP000022611"/>
    </source>
</evidence>
<dbReference type="InterPro" id="IPR036390">
    <property type="entry name" value="WH_DNA-bd_sf"/>
</dbReference>
<dbReference type="AlphaFoldDB" id="A0A010RKC5"/>
<keyword evidence="3" id="KW-0238">DNA-binding</keyword>
<sequence length="307" mass="34132">MKLSLDHLVMLQCLSEVDSITAVAERLWVTPSAVSHRLREAERRLGVKLTERAGGKLRLSPAGVRLERAARDIATILNEAEADAGSMAGGVCAFVRLGVTSYGPFRWIPKFIKHYAELRPDIEITLVSVHRDEIYSSLVQGKLDVSIIDDGMVPSGVAKCPLFRDELIAIMATDHPLAGRHNVHAEDFKTYNLVTYSTERSKGWEYDRFFAPGGVLPRRMITVEVIEAIVELVRSGYGLSILQRDLVTPSLERGELAWAALDDGLDIAWNAIVRPAEPEGSEVQKMVTELTDWMTAQSHSESFRDFS</sequence>
<evidence type="ECO:0000259" key="5">
    <source>
        <dbReference type="PROSITE" id="PS50931"/>
    </source>
</evidence>
<dbReference type="SUPFAM" id="SSF53850">
    <property type="entry name" value="Periplasmic binding protein-like II"/>
    <property type="match status" value="1"/>
</dbReference>
<dbReference type="InterPro" id="IPR000847">
    <property type="entry name" value="LysR_HTH_N"/>
</dbReference>
<dbReference type="PROSITE" id="PS50931">
    <property type="entry name" value="HTH_LYSR"/>
    <property type="match status" value="1"/>
</dbReference>
<dbReference type="Proteomes" id="UP000022611">
    <property type="component" value="Unassembled WGS sequence"/>
</dbReference>
<evidence type="ECO:0000313" key="6">
    <source>
        <dbReference type="EMBL" id="EXF93071.1"/>
    </source>
</evidence>
<dbReference type="InterPro" id="IPR036388">
    <property type="entry name" value="WH-like_DNA-bd_sf"/>
</dbReference>
<evidence type="ECO:0000256" key="1">
    <source>
        <dbReference type="ARBA" id="ARBA00009437"/>
    </source>
</evidence>
<dbReference type="Pfam" id="PF00126">
    <property type="entry name" value="HTH_1"/>
    <property type="match status" value="1"/>
</dbReference>
<dbReference type="PANTHER" id="PTHR30126">
    <property type="entry name" value="HTH-TYPE TRANSCRIPTIONAL REGULATOR"/>
    <property type="match status" value="1"/>
</dbReference>
<evidence type="ECO:0000256" key="4">
    <source>
        <dbReference type="ARBA" id="ARBA00023163"/>
    </source>
</evidence>
<dbReference type="Gene3D" id="1.10.10.10">
    <property type="entry name" value="Winged helix-like DNA-binding domain superfamily/Winged helix DNA-binding domain"/>
    <property type="match status" value="1"/>
</dbReference>
<accession>A0A010RKC5</accession>
<dbReference type="GO" id="GO:0000976">
    <property type="term" value="F:transcription cis-regulatory region binding"/>
    <property type="evidence" value="ECO:0007669"/>
    <property type="project" value="TreeGrafter"/>
</dbReference>
<dbReference type="HOGENOM" id="CLU_039613_6_0_6"/>
<organism evidence="6 7">
    <name type="scientific">Pseudomonas fluorescens HK44</name>
    <dbReference type="NCBI Taxonomy" id="1042209"/>
    <lineage>
        <taxon>Bacteria</taxon>
        <taxon>Pseudomonadati</taxon>
        <taxon>Pseudomonadota</taxon>
        <taxon>Gammaproteobacteria</taxon>
        <taxon>Pseudomonadales</taxon>
        <taxon>Pseudomonadaceae</taxon>
        <taxon>Pseudomonas</taxon>
    </lineage>
</organism>
<dbReference type="EMBL" id="AFOY02000015">
    <property type="protein sequence ID" value="EXF93071.1"/>
    <property type="molecule type" value="Genomic_DNA"/>
</dbReference>
<protein>
    <submittedName>
        <fullName evidence="6">Transcriptional regulator</fullName>
    </submittedName>
</protein>
<dbReference type="CDD" id="cd05466">
    <property type="entry name" value="PBP2_LTTR_substrate"/>
    <property type="match status" value="1"/>
</dbReference>
<dbReference type="Gene3D" id="3.40.190.290">
    <property type="match status" value="1"/>
</dbReference>
<dbReference type="SUPFAM" id="SSF46785">
    <property type="entry name" value="Winged helix' DNA-binding domain"/>
    <property type="match status" value="1"/>
</dbReference>
<name>A0A010RKC5_PSEFL</name>
<keyword evidence="2" id="KW-0805">Transcription regulation</keyword>
<proteinExistence type="inferred from homology"/>
<evidence type="ECO:0000256" key="3">
    <source>
        <dbReference type="ARBA" id="ARBA00023125"/>
    </source>
</evidence>
<dbReference type="eggNOG" id="COG0583">
    <property type="taxonomic scope" value="Bacteria"/>
</dbReference>
<comment type="caution">
    <text evidence="6">The sequence shown here is derived from an EMBL/GenBank/DDBJ whole genome shotgun (WGS) entry which is preliminary data.</text>
</comment>
<dbReference type="GO" id="GO:0003700">
    <property type="term" value="F:DNA-binding transcription factor activity"/>
    <property type="evidence" value="ECO:0007669"/>
    <property type="project" value="InterPro"/>
</dbReference>
<dbReference type="OrthoDB" id="196624at2"/>
<dbReference type="PANTHER" id="PTHR30126:SF25">
    <property type="entry name" value="HTH-TYPE TRANSCRIPTIONAL REGULATOR METR"/>
    <property type="match status" value="1"/>
</dbReference>
<dbReference type="PATRIC" id="fig|1042209.11.peg.3380"/>
<feature type="domain" description="HTH lysR-type" evidence="5">
    <location>
        <begin position="3"/>
        <end position="60"/>
    </location>
</feature>
<reference evidence="6 7" key="1">
    <citation type="journal article" date="2011" name="J. Bacteriol.">
        <title>Draft genome sequence of the polycyclic aromatic hydrocarbon-degrading, genetically engineered bioluminescent bioreporter Pseudomonas fluorescens HK44.</title>
        <authorList>
            <person name="Chauhan A."/>
            <person name="Layton A.C."/>
            <person name="Williams D.E."/>
            <person name="Smartt A.E."/>
            <person name="Ripp S."/>
            <person name="Karpinets T.V."/>
            <person name="Brown S.D."/>
            <person name="Sayler G.S."/>
        </authorList>
    </citation>
    <scope>NUCLEOTIDE SEQUENCE [LARGE SCALE GENOMIC DNA]</scope>
    <source>
        <strain evidence="6 7">HK44</strain>
    </source>
</reference>
<dbReference type="Pfam" id="PF03466">
    <property type="entry name" value="LysR_substrate"/>
    <property type="match status" value="1"/>
</dbReference>
<keyword evidence="4" id="KW-0804">Transcription</keyword>
<gene>
    <name evidence="6" type="ORF">HK44_005090</name>
</gene>
<evidence type="ECO:0000256" key="2">
    <source>
        <dbReference type="ARBA" id="ARBA00023015"/>
    </source>
</evidence>
<dbReference type="InterPro" id="IPR005119">
    <property type="entry name" value="LysR_subst-bd"/>
</dbReference>